<evidence type="ECO:0000256" key="1">
    <source>
        <dbReference type="ARBA" id="ARBA00004196"/>
    </source>
</evidence>
<feature type="signal peptide" evidence="5">
    <location>
        <begin position="1"/>
        <end position="26"/>
    </location>
</feature>
<comment type="caution">
    <text evidence="7">The sequence shown here is derived from an EMBL/GenBank/DDBJ whole genome shotgun (WGS) entry which is preliminary data.</text>
</comment>
<sequence length="279" mass="29195">MTRSPRPTRYRWLAAVAVAATTLVTAACGGGSGAEAGGELKVGIDLTYPPYDMMENGKPAGFDVEFVDALAAKMDMTASYQDVRFAQLIQGLKGNRYDMVASTLYFSAERLQQVDMVPYFQTGSAIIVPAGENGITSPADLCGKAVGALTGSVHYDKVAETVPADCQKAGKPPVQAKEFPTDPEATSAMRAGQVQATVTDAAVAADVVKSSNGALKLATDELLWPVAVGLAVNKGNTELAGRIEQAIEAMKSDGSYDRLLKKYGIAPVNPQVLEASKAG</sequence>
<dbReference type="InterPro" id="IPR018313">
    <property type="entry name" value="SBP_3_CS"/>
</dbReference>
<dbReference type="PROSITE" id="PS01039">
    <property type="entry name" value="SBP_BACTERIAL_3"/>
    <property type="match status" value="1"/>
</dbReference>
<dbReference type="InterPro" id="IPR001638">
    <property type="entry name" value="Solute-binding_3/MltF_N"/>
</dbReference>
<dbReference type="PROSITE" id="PS51318">
    <property type="entry name" value="TAT"/>
    <property type="match status" value="1"/>
</dbReference>
<evidence type="ECO:0000313" key="7">
    <source>
        <dbReference type="EMBL" id="MFD2798965.1"/>
    </source>
</evidence>
<evidence type="ECO:0000256" key="2">
    <source>
        <dbReference type="ARBA" id="ARBA00010333"/>
    </source>
</evidence>
<dbReference type="InterPro" id="IPR006311">
    <property type="entry name" value="TAT_signal"/>
</dbReference>
<dbReference type="SUPFAM" id="SSF53850">
    <property type="entry name" value="Periplasmic binding protein-like II"/>
    <property type="match status" value="1"/>
</dbReference>
<dbReference type="PANTHER" id="PTHR35936">
    <property type="entry name" value="MEMBRANE-BOUND LYTIC MUREIN TRANSGLYCOSYLASE F"/>
    <property type="match status" value="1"/>
</dbReference>
<evidence type="ECO:0000259" key="6">
    <source>
        <dbReference type="SMART" id="SM00062"/>
    </source>
</evidence>
<dbReference type="EMBL" id="JBHUOF010000007">
    <property type="protein sequence ID" value="MFD2798965.1"/>
    <property type="molecule type" value="Genomic_DNA"/>
</dbReference>
<dbReference type="Pfam" id="PF00497">
    <property type="entry name" value="SBP_bac_3"/>
    <property type="match status" value="1"/>
</dbReference>
<keyword evidence="8" id="KW-1185">Reference proteome</keyword>
<reference evidence="8" key="1">
    <citation type="journal article" date="2019" name="Int. J. Syst. Evol. Microbiol.">
        <title>The Global Catalogue of Microorganisms (GCM) 10K type strain sequencing project: providing services to taxonomists for standard genome sequencing and annotation.</title>
        <authorList>
            <consortium name="The Broad Institute Genomics Platform"/>
            <consortium name="The Broad Institute Genome Sequencing Center for Infectious Disease"/>
            <person name="Wu L."/>
            <person name="Ma J."/>
        </authorList>
    </citation>
    <scope>NUCLEOTIDE SEQUENCE [LARGE SCALE GENOMIC DNA]</scope>
    <source>
        <strain evidence="8">IBRC-M 10906</strain>
    </source>
</reference>
<evidence type="ECO:0000256" key="3">
    <source>
        <dbReference type="ARBA" id="ARBA00022729"/>
    </source>
</evidence>
<comment type="similarity">
    <text evidence="2 4">Belongs to the bacterial solute-binding protein 3 family.</text>
</comment>
<dbReference type="Gene3D" id="3.40.190.10">
    <property type="entry name" value="Periplasmic binding protein-like II"/>
    <property type="match status" value="2"/>
</dbReference>
<keyword evidence="3 5" id="KW-0732">Signal</keyword>
<dbReference type="RefSeq" id="WP_377386823.1">
    <property type="nucleotide sequence ID" value="NZ_JBHSAN010000006.1"/>
</dbReference>
<gene>
    <name evidence="7" type="ORF">ACFS2C_06125</name>
</gene>
<dbReference type="CDD" id="cd01004">
    <property type="entry name" value="PBP2_MidA_like"/>
    <property type="match status" value="1"/>
</dbReference>
<proteinExistence type="inferred from homology"/>
<organism evidence="7 8">
    <name type="scientific">Prauserella oleivorans</name>
    <dbReference type="NCBI Taxonomy" id="1478153"/>
    <lineage>
        <taxon>Bacteria</taxon>
        <taxon>Bacillati</taxon>
        <taxon>Actinomycetota</taxon>
        <taxon>Actinomycetes</taxon>
        <taxon>Pseudonocardiales</taxon>
        <taxon>Pseudonocardiaceae</taxon>
        <taxon>Prauserella</taxon>
    </lineage>
</organism>
<comment type="subcellular location">
    <subcellularLocation>
        <location evidence="1">Cell envelope</location>
    </subcellularLocation>
</comment>
<feature type="domain" description="Solute-binding protein family 3/N-terminal" evidence="6">
    <location>
        <begin position="39"/>
        <end position="267"/>
    </location>
</feature>
<accession>A0ABW5W7T2</accession>
<name>A0ABW5W7T2_9PSEU</name>
<dbReference type="SMART" id="SM00062">
    <property type="entry name" value="PBPb"/>
    <property type="match status" value="1"/>
</dbReference>
<evidence type="ECO:0000313" key="8">
    <source>
        <dbReference type="Proteomes" id="UP001597478"/>
    </source>
</evidence>
<evidence type="ECO:0000256" key="4">
    <source>
        <dbReference type="RuleBase" id="RU003744"/>
    </source>
</evidence>
<dbReference type="PANTHER" id="PTHR35936:SF17">
    <property type="entry name" value="ARGININE-BINDING EXTRACELLULAR PROTEIN ARTP"/>
    <property type="match status" value="1"/>
</dbReference>
<dbReference type="PROSITE" id="PS51257">
    <property type="entry name" value="PROKAR_LIPOPROTEIN"/>
    <property type="match status" value="1"/>
</dbReference>
<evidence type="ECO:0000256" key="5">
    <source>
        <dbReference type="SAM" id="SignalP"/>
    </source>
</evidence>
<feature type="chain" id="PRO_5045576703" evidence="5">
    <location>
        <begin position="27"/>
        <end position="279"/>
    </location>
</feature>
<dbReference type="Proteomes" id="UP001597478">
    <property type="component" value="Unassembled WGS sequence"/>
</dbReference>
<protein>
    <submittedName>
        <fullName evidence="7">ABC transporter substrate-binding protein</fullName>
    </submittedName>
</protein>